<organism evidence="1 2">
    <name type="scientific">Niastella koreensis</name>
    <dbReference type="NCBI Taxonomy" id="354356"/>
    <lineage>
        <taxon>Bacteria</taxon>
        <taxon>Pseudomonadati</taxon>
        <taxon>Bacteroidota</taxon>
        <taxon>Chitinophagia</taxon>
        <taxon>Chitinophagales</taxon>
        <taxon>Chitinophagaceae</taxon>
        <taxon>Niastella</taxon>
    </lineage>
</organism>
<protein>
    <submittedName>
        <fullName evidence="1">Uncharacterized protein</fullName>
    </submittedName>
</protein>
<reference evidence="1 2" key="1">
    <citation type="submission" date="2016-04" db="EMBL/GenBank/DDBJ databases">
        <authorList>
            <person name="Chen L."/>
            <person name="Zhuang W."/>
            <person name="Wang G."/>
        </authorList>
    </citation>
    <scope>NUCLEOTIDE SEQUENCE [LARGE SCALE GENOMIC DNA]</scope>
    <source>
        <strain evidence="2">GR20</strain>
    </source>
</reference>
<dbReference type="RefSeq" id="WP_014217362.1">
    <property type="nucleotide sequence ID" value="NZ_LWBO01000040.1"/>
</dbReference>
<keyword evidence="2" id="KW-1185">Reference proteome</keyword>
<dbReference type="Proteomes" id="UP000192277">
    <property type="component" value="Unassembled WGS sequence"/>
</dbReference>
<sequence length="137" mass="16390">MKWDVTILSTDEYLLEEICTEIIPDKYWLNERGEYLITGNTLNSEATIYLLIDFIFQGNGPVTEIYRIENSYVLDLSALRPHLVDFDYLDKFYPKWLKRSRRRNSMSEYGMLLDFIGFSRKGLDKKYLLMVVYCRQE</sequence>
<proteinExistence type="predicted"/>
<accession>A0ABX3NQI8</accession>
<comment type="caution">
    <text evidence="1">The sequence shown here is derived from an EMBL/GenBank/DDBJ whole genome shotgun (WGS) entry which is preliminary data.</text>
</comment>
<dbReference type="EMBL" id="LWBO01000040">
    <property type="protein sequence ID" value="OQP43326.1"/>
    <property type="molecule type" value="Genomic_DNA"/>
</dbReference>
<gene>
    <name evidence="1" type="ORF">A4D02_35865</name>
</gene>
<name>A0ABX3NQI8_9BACT</name>
<evidence type="ECO:0000313" key="2">
    <source>
        <dbReference type="Proteomes" id="UP000192277"/>
    </source>
</evidence>
<evidence type="ECO:0000313" key="1">
    <source>
        <dbReference type="EMBL" id="OQP43326.1"/>
    </source>
</evidence>